<protein>
    <submittedName>
        <fullName evidence="1">Uncharacterized protein</fullName>
    </submittedName>
</protein>
<evidence type="ECO:0000313" key="2">
    <source>
        <dbReference type="Proteomes" id="UP000265520"/>
    </source>
</evidence>
<feature type="non-terminal residue" evidence="1">
    <location>
        <position position="88"/>
    </location>
</feature>
<dbReference type="Proteomes" id="UP000265520">
    <property type="component" value="Unassembled WGS sequence"/>
</dbReference>
<dbReference type="EMBL" id="LXQA010546463">
    <property type="protein sequence ID" value="MCI58456.1"/>
    <property type="molecule type" value="Genomic_DNA"/>
</dbReference>
<reference evidence="1 2" key="1">
    <citation type="journal article" date="2018" name="Front. Plant Sci.">
        <title>Red Clover (Trifolium pratense) and Zigzag Clover (T. medium) - A Picture of Genomic Similarities and Differences.</title>
        <authorList>
            <person name="Dluhosova J."/>
            <person name="Istvanek J."/>
            <person name="Nedelnik J."/>
            <person name="Repkova J."/>
        </authorList>
    </citation>
    <scope>NUCLEOTIDE SEQUENCE [LARGE SCALE GENOMIC DNA]</scope>
    <source>
        <strain evidence="2">cv. 10/8</strain>
        <tissue evidence="1">Leaf</tissue>
    </source>
</reference>
<feature type="non-terminal residue" evidence="1">
    <location>
        <position position="1"/>
    </location>
</feature>
<comment type="caution">
    <text evidence="1">The sequence shown here is derived from an EMBL/GenBank/DDBJ whole genome shotgun (WGS) entry which is preliminary data.</text>
</comment>
<keyword evidence="2" id="KW-1185">Reference proteome</keyword>
<dbReference type="AlphaFoldDB" id="A0A392TEB6"/>
<sequence length="88" mass="9951">EEGLAFGRKESATLEDPKVKPEVVWEVEVEDEVVAKLCGAYVGYLVDDKEAITIQNQFWMDGFQSLKICALGFRKVLLWSDRVGEAKE</sequence>
<accession>A0A392TEB6</accession>
<proteinExistence type="predicted"/>
<name>A0A392TEB6_9FABA</name>
<organism evidence="1 2">
    <name type="scientific">Trifolium medium</name>
    <dbReference type="NCBI Taxonomy" id="97028"/>
    <lineage>
        <taxon>Eukaryota</taxon>
        <taxon>Viridiplantae</taxon>
        <taxon>Streptophyta</taxon>
        <taxon>Embryophyta</taxon>
        <taxon>Tracheophyta</taxon>
        <taxon>Spermatophyta</taxon>
        <taxon>Magnoliopsida</taxon>
        <taxon>eudicotyledons</taxon>
        <taxon>Gunneridae</taxon>
        <taxon>Pentapetalae</taxon>
        <taxon>rosids</taxon>
        <taxon>fabids</taxon>
        <taxon>Fabales</taxon>
        <taxon>Fabaceae</taxon>
        <taxon>Papilionoideae</taxon>
        <taxon>50 kb inversion clade</taxon>
        <taxon>NPAAA clade</taxon>
        <taxon>Hologalegina</taxon>
        <taxon>IRL clade</taxon>
        <taxon>Trifolieae</taxon>
        <taxon>Trifolium</taxon>
    </lineage>
</organism>
<evidence type="ECO:0000313" key="1">
    <source>
        <dbReference type="EMBL" id="MCI58456.1"/>
    </source>
</evidence>